<name>A0A1S9SYT2_BACMY</name>
<reference evidence="1 2" key="1">
    <citation type="submission" date="2017-01" db="EMBL/GenBank/DDBJ databases">
        <title>Bacillus cereus isolates.</title>
        <authorList>
            <person name="Beno S.M."/>
        </authorList>
    </citation>
    <scope>NUCLEOTIDE SEQUENCE [LARGE SCALE GENOMIC DNA]</scope>
    <source>
        <strain evidence="1 2">FSL W7-1108</strain>
    </source>
</reference>
<evidence type="ECO:0000313" key="1">
    <source>
        <dbReference type="EMBL" id="OOR02888.1"/>
    </source>
</evidence>
<comment type="caution">
    <text evidence="1">The sequence shown here is derived from an EMBL/GenBank/DDBJ whole genome shotgun (WGS) entry which is preliminary data.</text>
</comment>
<dbReference type="EMBL" id="MUAI01000076">
    <property type="protein sequence ID" value="OOR02888.1"/>
    <property type="molecule type" value="Genomic_DNA"/>
</dbReference>
<evidence type="ECO:0000313" key="2">
    <source>
        <dbReference type="Proteomes" id="UP000190696"/>
    </source>
</evidence>
<dbReference type="AlphaFoldDB" id="A0A1S9SYT2"/>
<proteinExistence type="predicted"/>
<dbReference type="Proteomes" id="UP000190696">
    <property type="component" value="Unassembled WGS sequence"/>
</dbReference>
<dbReference type="RefSeq" id="WP_207554100.1">
    <property type="nucleotide sequence ID" value="NZ_MUAI01000076.1"/>
</dbReference>
<protein>
    <submittedName>
        <fullName evidence="1">Uncharacterized protein</fullName>
    </submittedName>
</protein>
<accession>A0A1S9SYT2</accession>
<gene>
    <name evidence="1" type="ORF">BW900_29960</name>
</gene>
<sequence>MMNNRISYKEFKSYPDFENREEAAKWLKEKYGEDFFFLRESMDDGEPLYHYDYVLDRETYDRMQEWKERNKSVLFPPWAPETKGFTDSFQEILIWDDGKVEVIGPSN</sequence>
<organism evidence="1 2">
    <name type="scientific">Bacillus mycoides</name>
    <dbReference type="NCBI Taxonomy" id="1405"/>
    <lineage>
        <taxon>Bacteria</taxon>
        <taxon>Bacillati</taxon>
        <taxon>Bacillota</taxon>
        <taxon>Bacilli</taxon>
        <taxon>Bacillales</taxon>
        <taxon>Bacillaceae</taxon>
        <taxon>Bacillus</taxon>
        <taxon>Bacillus cereus group</taxon>
    </lineage>
</organism>